<sequence length="386" mass="43542">MLQEIIDTFESRYQQQPVVVRSPGRVNLIGEHTDYNDGFVLPAAINKEIYFAVAPNGTNTFRAYAYDLQEGAEFDLSQVQRSEKSWANYLLGVIAQLQQAKYKVEGFDLVYGGNVPIGAGLSSSAAVECGLAYALNHIFGYNIPKFDLVKMAQMAEHEYAGVKCGIMDQFASMYGRQDHAVKLDCRSLDFDYYHLEMADYRIVLCDTQVKHNLASSEYNTRRQECEAGVALLQKLYPEVKSLRDVTVPMLEQHQEEFNPVVYKRCIYVVEENNRVEEACQALEQGDMKTFGEKMYASHRGLQHNYEVSCPELDFLVDQAREMDSVLGARMMGGGFGGCTINLVKLDALETFIQRMEEAYQEQFGIALKTYVAEIVNGSSLVEPSQV</sequence>
<keyword evidence="8 11" id="KW-0460">Magnesium</keyword>
<dbReference type="PROSITE" id="PS00106">
    <property type="entry name" value="GALACTOKINASE"/>
    <property type="match status" value="1"/>
</dbReference>
<dbReference type="PRINTS" id="PR00473">
    <property type="entry name" value="GALCTOKINASE"/>
</dbReference>
<feature type="binding site" evidence="11">
    <location>
        <position position="218"/>
    </location>
    <ligand>
        <name>substrate</name>
    </ligand>
</feature>
<comment type="caution">
    <text evidence="11">Lacks conserved residue(s) required for the propagation of feature annotation.</text>
</comment>
<dbReference type="RefSeq" id="WP_108214030.1">
    <property type="nucleotide sequence ID" value="NZ_QBKI01000019.1"/>
</dbReference>
<dbReference type="GO" id="GO:0004335">
    <property type="term" value="F:galactokinase activity"/>
    <property type="evidence" value="ECO:0007669"/>
    <property type="project" value="UniProtKB-UniRule"/>
</dbReference>
<evidence type="ECO:0000256" key="1">
    <source>
        <dbReference type="ARBA" id="ARBA00006566"/>
    </source>
</evidence>
<feature type="binding site" evidence="11">
    <location>
        <position position="156"/>
    </location>
    <ligand>
        <name>Mg(2+)</name>
        <dbReference type="ChEBI" id="CHEBI:18420"/>
    </ligand>
</feature>
<accession>A0A2T5Y1T1</accession>
<dbReference type="PANTHER" id="PTHR10457:SF7">
    <property type="entry name" value="GALACTOKINASE-RELATED"/>
    <property type="match status" value="1"/>
</dbReference>
<dbReference type="GO" id="GO:0000287">
    <property type="term" value="F:magnesium ion binding"/>
    <property type="evidence" value="ECO:0007669"/>
    <property type="project" value="UniProtKB-UniRule"/>
</dbReference>
<dbReference type="NCBIfam" id="NF003705">
    <property type="entry name" value="PRK05322.1"/>
    <property type="match status" value="1"/>
</dbReference>
<dbReference type="EMBL" id="QBKI01000019">
    <property type="protein sequence ID" value="PTX09954.1"/>
    <property type="molecule type" value="Genomic_DNA"/>
</dbReference>
<dbReference type="Gene3D" id="3.30.70.890">
    <property type="entry name" value="GHMP kinase, C-terminal domain"/>
    <property type="match status" value="1"/>
</dbReference>
<organism evidence="16 17">
    <name type="scientific">Pontibacter mucosus</name>
    <dbReference type="NCBI Taxonomy" id="1649266"/>
    <lineage>
        <taxon>Bacteria</taxon>
        <taxon>Pseudomonadati</taxon>
        <taxon>Bacteroidota</taxon>
        <taxon>Cytophagia</taxon>
        <taxon>Cytophagales</taxon>
        <taxon>Hymenobacteraceae</taxon>
        <taxon>Pontibacter</taxon>
    </lineage>
</organism>
<dbReference type="EC" id="2.7.1.6" evidence="11 12"/>
<dbReference type="InterPro" id="IPR036554">
    <property type="entry name" value="GHMP_kinase_C_sf"/>
</dbReference>
<proteinExistence type="inferred from homology"/>
<feature type="domain" description="Galactokinase N-terminal" evidence="15">
    <location>
        <begin position="8"/>
        <end position="55"/>
    </location>
</feature>
<evidence type="ECO:0000256" key="5">
    <source>
        <dbReference type="ARBA" id="ARBA00022741"/>
    </source>
</evidence>
<dbReference type="Proteomes" id="UP000244225">
    <property type="component" value="Unassembled WGS sequence"/>
</dbReference>
<evidence type="ECO:0000256" key="2">
    <source>
        <dbReference type="ARBA" id="ARBA00022490"/>
    </source>
</evidence>
<evidence type="ECO:0000256" key="4">
    <source>
        <dbReference type="ARBA" id="ARBA00022723"/>
    </source>
</evidence>
<dbReference type="Pfam" id="PF00288">
    <property type="entry name" value="GHMP_kinases_N"/>
    <property type="match status" value="1"/>
</dbReference>
<keyword evidence="4 11" id="KW-0479">Metal-binding</keyword>
<keyword evidence="17" id="KW-1185">Reference proteome</keyword>
<dbReference type="OrthoDB" id="250531at2"/>
<dbReference type="InterPro" id="IPR019741">
    <property type="entry name" value="Galactokinase_CS"/>
</dbReference>
<evidence type="ECO:0000259" key="14">
    <source>
        <dbReference type="Pfam" id="PF08544"/>
    </source>
</evidence>
<keyword evidence="5 11" id="KW-0547">Nucleotide-binding</keyword>
<dbReference type="InterPro" id="IPR022963">
    <property type="entry name" value="Galactokinase_bac"/>
</dbReference>
<evidence type="ECO:0000259" key="13">
    <source>
        <dbReference type="Pfam" id="PF00288"/>
    </source>
</evidence>
<dbReference type="InterPro" id="IPR020568">
    <property type="entry name" value="Ribosomal_Su5_D2-typ_SF"/>
</dbReference>
<feature type="active site" description="Proton acceptor" evidence="11">
    <location>
        <position position="168"/>
    </location>
</feature>
<dbReference type="InterPro" id="IPR014721">
    <property type="entry name" value="Ribsml_uS5_D2-typ_fold_subgr"/>
</dbReference>
<comment type="caution">
    <text evidence="16">The sequence shown here is derived from an EMBL/GenBank/DDBJ whole genome shotgun (WGS) entry which is preliminary data.</text>
</comment>
<dbReference type="InterPro" id="IPR006206">
    <property type="entry name" value="Mevalonate/galactokinase"/>
</dbReference>
<dbReference type="PIRSF" id="PIRSF000530">
    <property type="entry name" value="Galactokinase"/>
    <property type="match status" value="1"/>
</dbReference>
<gene>
    <name evidence="11" type="primary">galK</name>
    <name evidence="16" type="ORF">C8N40_11920</name>
</gene>
<dbReference type="UniPathway" id="UPA00214"/>
<dbReference type="GO" id="GO:0005829">
    <property type="term" value="C:cytosol"/>
    <property type="evidence" value="ECO:0007669"/>
    <property type="project" value="TreeGrafter"/>
</dbReference>
<dbReference type="GO" id="GO:0005524">
    <property type="term" value="F:ATP binding"/>
    <property type="evidence" value="ECO:0007669"/>
    <property type="project" value="UniProtKB-UniRule"/>
</dbReference>
<dbReference type="InterPro" id="IPR006203">
    <property type="entry name" value="GHMP_knse_ATP-bd_CS"/>
</dbReference>
<keyword evidence="6 11" id="KW-0418">Kinase</keyword>
<protein>
    <recommendedName>
        <fullName evidence="11 12">Galactokinase</fullName>
        <ecNumber evidence="11 12">2.7.1.6</ecNumber>
    </recommendedName>
    <alternativeName>
        <fullName evidence="11">Galactose kinase</fullName>
    </alternativeName>
</protein>
<evidence type="ECO:0000313" key="16">
    <source>
        <dbReference type="EMBL" id="PTX09954.1"/>
    </source>
</evidence>
<evidence type="ECO:0000259" key="15">
    <source>
        <dbReference type="Pfam" id="PF10509"/>
    </source>
</evidence>
<evidence type="ECO:0000256" key="12">
    <source>
        <dbReference type="NCBIfam" id="TIGR00131"/>
    </source>
</evidence>
<dbReference type="AlphaFoldDB" id="A0A2T5Y1T1"/>
<dbReference type="InterPro" id="IPR013750">
    <property type="entry name" value="GHMP_kinase_C_dom"/>
</dbReference>
<evidence type="ECO:0000256" key="11">
    <source>
        <dbReference type="HAMAP-Rule" id="MF_00246"/>
    </source>
</evidence>
<keyword evidence="3 11" id="KW-0808">Transferase</keyword>
<evidence type="ECO:0000256" key="10">
    <source>
        <dbReference type="ARBA" id="ARBA00023277"/>
    </source>
</evidence>
<reference evidence="16 17" key="1">
    <citation type="submission" date="2018-04" db="EMBL/GenBank/DDBJ databases">
        <title>Genomic Encyclopedia of Archaeal and Bacterial Type Strains, Phase II (KMG-II): from individual species to whole genera.</title>
        <authorList>
            <person name="Goeker M."/>
        </authorList>
    </citation>
    <scope>NUCLEOTIDE SEQUENCE [LARGE SCALE GENOMIC DNA]</scope>
    <source>
        <strain evidence="16 17">DSM 100162</strain>
    </source>
</reference>
<dbReference type="NCBIfam" id="TIGR00131">
    <property type="entry name" value="gal_kin"/>
    <property type="match status" value="1"/>
</dbReference>
<feature type="domain" description="GHMP kinase N-terminal" evidence="13">
    <location>
        <begin position="88"/>
        <end position="176"/>
    </location>
</feature>
<comment type="function">
    <text evidence="11">Catalyzes the transfer of the gamma-phosphate of ATP to D-galactose to form alpha-D-galactose-1-phosphate (Gal-1-P).</text>
</comment>
<evidence type="ECO:0000256" key="6">
    <source>
        <dbReference type="ARBA" id="ARBA00022777"/>
    </source>
</evidence>
<dbReference type="InterPro" id="IPR000705">
    <property type="entry name" value="Galactokinase"/>
</dbReference>
<keyword evidence="10 11" id="KW-0119">Carbohydrate metabolism</keyword>
<keyword evidence="9 11" id="KW-0299">Galactose metabolism</keyword>
<dbReference type="HAMAP" id="MF_00246">
    <property type="entry name" value="Galactokinase"/>
    <property type="match status" value="1"/>
</dbReference>
<comment type="subcellular location">
    <subcellularLocation>
        <location evidence="11">Cytoplasm</location>
    </subcellularLocation>
</comment>
<comment type="pathway">
    <text evidence="11">Carbohydrate metabolism; galactose metabolism.</text>
</comment>
<comment type="similarity">
    <text evidence="1 11">Belongs to the GHMP kinase family. GalK subfamily.</text>
</comment>
<evidence type="ECO:0000256" key="8">
    <source>
        <dbReference type="ARBA" id="ARBA00022842"/>
    </source>
</evidence>
<dbReference type="InterPro" id="IPR006204">
    <property type="entry name" value="GHMP_kinase_N_dom"/>
</dbReference>
<dbReference type="FunFam" id="3.30.230.10:FF:000017">
    <property type="entry name" value="Galactokinase"/>
    <property type="match status" value="1"/>
</dbReference>
<dbReference type="Pfam" id="PF08544">
    <property type="entry name" value="GHMP_kinases_C"/>
    <property type="match status" value="1"/>
</dbReference>
<dbReference type="InterPro" id="IPR019539">
    <property type="entry name" value="GalKase_N"/>
</dbReference>
<feature type="domain" description="GHMP kinase C-terminal" evidence="14">
    <location>
        <begin position="280"/>
        <end position="359"/>
    </location>
</feature>
<dbReference type="SUPFAM" id="SSF54211">
    <property type="entry name" value="Ribosomal protein S5 domain 2-like"/>
    <property type="match status" value="1"/>
</dbReference>
<dbReference type="PROSITE" id="PS00627">
    <property type="entry name" value="GHMP_KINASES_ATP"/>
    <property type="match status" value="1"/>
</dbReference>
<dbReference type="GO" id="GO:0006012">
    <property type="term" value="P:galactose metabolic process"/>
    <property type="evidence" value="ECO:0007669"/>
    <property type="project" value="UniProtKB-UniRule"/>
</dbReference>
<dbReference type="PRINTS" id="PR00959">
    <property type="entry name" value="MEVGALKINASE"/>
</dbReference>
<dbReference type="PANTHER" id="PTHR10457">
    <property type="entry name" value="MEVALONATE KINASE/GALACTOKINASE"/>
    <property type="match status" value="1"/>
</dbReference>
<keyword evidence="7 11" id="KW-0067">ATP-binding</keyword>
<dbReference type="SUPFAM" id="SSF55060">
    <property type="entry name" value="GHMP Kinase, C-terminal domain"/>
    <property type="match status" value="1"/>
</dbReference>
<dbReference type="FunFam" id="3.30.70.890:FF:000001">
    <property type="entry name" value="Galactokinase"/>
    <property type="match status" value="1"/>
</dbReference>
<feature type="binding site" evidence="11">
    <location>
        <begin position="118"/>
        <end position="124"/>
    </location>
    <ligand>
        <name>ATP</name>
        <dbReference type="ChEBI" id="CHEBI:30616"/>
    </ligand>
</feature>
<comment type="catalytic activity">
    <reaction evidence="11">
        <text>alpha-D-galactose + ATP = alpha-D-galactose 1-phosphate + ADP + H(+)</text>
        <dbReference type="Rhea" id="RHEA:13553"/>
        <dbReference type="ChEBI" id="CHEBI:15378"/>
        <dbReference type="ChEBI" id="CHEBI:28061"/>
        <dbReference type="ChEBI" id="CHEBI:30616"/>
        <dbReference type="ChEBI" id="CHEBI:58336"/>
        <dbReference type="ChEBI" id="CHEBI:456216"/>
        <dbReference type="EC" id="2.7.1.6"/>
    </reaction>
</comment>
<dbReference type="Pfam" id="PF10509">
    <property type="entry name" value="GalKase_gal_bdg"/>
    <property type="match status" value="1"/>
</dbReference>
<dbReference type="Gene3D" id="3.30.230.10">
    <property type="match status" value="1"/>
</dbReference>
<evidence type="ECO:0000256" key="7">
    <source>
        <dbReference type="ARBA" id="ARBA00022840"/>
    </source>
</evidence>
<feature type="site" description="Transition state stabilizer" evidence="11">
    <location>
        <position position="25"/>
    </location>
</feature>
<keyword evidence="2 11" id="KW-0963">Cytoplasm</keyword>
<name>A0A2T5Y1T1_9BACT</name>
<feature type="binding site" evidence="11">
    <location>
        <position position="124"/>
    </location>
    <ligand>
        <name>Mg(2+)</name>
        <dbReference type="ChEBI" id="CHEBI:18420"/>
    </ligand>
</feature>
<evidence type="ECO:0000256" key="9">
    <source>
        <dbReference type="ARBA" id="ARBA00023144"/>
    </source>
</evidence>
<evidence type="ECO:0000256" key="3">
    <source>
        <dbReference type="ARBA" id="ARBA00022679"/>
    </source>
</evidence>
<evidence type="ECO:0000313" key="17">
    <source>
        <dbReference type="Proteomes" id="UP000244225"/>
    </source>
</evidence>
<feature type="binding site" evidence="11">
    <location>
        <begin position="31"/>
        <end position="34"/>
    </location>
    <ligand>
        <name>substrate</name>
    </ligand>
</feature>